<dbReference type="GO" id="GO:0004672">
    <property type="term" value="F:protein kinase activity"/>
    <property type="evidence" value="ECO:0007669"/>
    <property type="project" value="UniProtKB-ARBA"/>
</dbReference>
<dbReference type="EMBL" id="FZOT01000002">
    <property type="protein sequence ID" value="SNS33758.1"/>
    <property type="molecule type" value="Genomic_DNA"/>
</dbReference>
<dbReference type="Pfam" id="PF01627">
    <property type="entry name" value="Hpt"/>
    <property type="match status" value="1"/>
</dbReference>
<keyword evidence="2" id="KW-0597">Phosphoprotein</keyword>
<dbReference type="SUPFAM" id="SSF47226">
    <property type="entry name" value="Histidine-containing phosphotransfer domain, HPT domain"/>
    <property type="match status" value="1"/>
</dbReference>
<evidence type="ECO:0000313" key="5">
    <source>
        <dbReference type="Proteomes" id="UP000198284"/>
    </source>
</evidence>
<feature type="domain" description="HPt" evidence="3">
    <location>
        <begin position="14"/>
        <end position="108"/>
    </location>
</feature>
<dbReference type="GO" id="GO:0000160">
    <property type="term" value="P:phosphorelay signal transduction system"/>
    <property type="evidence" value="ECO:0007669"/>
    <property type="project" value="UniProtKB-KW"/>
</dbReference>
<dbReference type="Proteomes" id="UP000198284">
    <property type="component" value="Unassembled WGS sequence"/>
</dbReference>
<feature type="modified residue" description="Phosphohistidine" evidence="2">
    <location>
        <position position="54"/>
    </location>
</feature>
<accession>A0A239DPD3</accession>
<evidence type="ECO:0000313" key="4">
    <source>
        <dbReference type="EMBL" id="SNS33758.1"/>
    </source>
</evidence>
<reference evidence="4 5" key="1">
    <citation type="submission" date="2017-06" db="EMBL/GenBank/DDBJ databases">
        <authorList>
            <person name="Kim H.J."/>
            <person name="Triplett B.A."/>
        </authorList>
    </citation>
    <scope>NUCLEOTIDE SEQUENCE [LARGE SCALE GENOMIC DNA]</scope>
    <source>
        <strain evidence="4 5">U15</strain>
    </source>
</reference>
<gene>
    <name evidence="4" type="ORF">SAMN06265795_102275</name>
</gene>
<sequence length="108" mass="11583">MSEDAEFEALLKALELEFSDRLPAILHDIAASLDTLRAAPADAEALETAYRQLHSLAGSAGTFGMPDLGLEAKELERMVTAARAAGRLEAADISHLEQGLTALKRYMA</sequence>
<dbReference type="AlphaFoldDB" id="A0A239DPD3"/>
<dbReference type="Gene3D" id="1.20.120.160">
    <property type="entry name" value="HPT domain"/>
    <property type="match status" value="1"/>
</dbReference>
<name>A0A239DPD3_9BURK</name>
<evidence type="ECO:0000256" key="1">
    <source>
        <dbReference type="ARBA" id="ARBA00023012"/>
    </source>
</evidence>
<keyword evidence="5" id="KW-1185">Reference proteome</keyword>
<organism evidence="4 5">
    <name type="scientific">Noviherbaspirillum humi</name>
    <dbReference type="NCBI Taxonomy" id="1688639"/>
    <lineage>
        <taxon>Bacteria</taxon>
        <taxon>Pseudomonadati</taxon>
        <taxon>Pseudomonadota</taxon>
        <taxon>Betaproteobacteria</taxon>
        <taxon>Burkholderiales</taxon>
        <taxon>Oxalobacteraceae</taxon>
        <taxon>Noviherbaspirillum</taxon>
    </lineage>
</organism>
<evidence type="ECO:0000256" key="2">
    <source>
        <dbReference type="PROSITE-ProRule" id="PRU00110"/>
    </source>
</evidence>
<keyword evidence="1" id="KW-0902">Two-component regulatory system</keyword>
<dbReference type="PROSITE" id="PS50894">
    <property type="entry name" value="HPT"/>
    <property type="match status" value="1"/>
</dbReference>
<dbReference type="OrthoDB" id="8706006at2"/>
<protein>
    <submittedName>
        <fullName evidence="4">Hpt domain-containing protein</fullName>
    </submittedName>
</protein>
<evidence type="ECO:0000259" key="3">
    <source>
        <dbReference type="PROSITE" id="PS50894"/>
    </source>
</evidence>
<proteinExistence type="predicted"/>
<dbReference type="InterPro" id="IPR008207">
    <property type="entry name" value="Sig_transdc_His_kin_Hpt_dom"/>
</dbReference>
<dbReference type="RefSeq" id="WP_089398139.1">
    <property type="nucleotide sequence ID" value="NZ_FZOT01000002.1"/>
</dbReference>
<dbReference type="InterPro" id="IPR036641">
    <property type="entry name" value="HPT_dom_sf"/>
</dbReference>